<organism evidence="2 3">
    <name type="scientific">Auricularia subglabra (strain TFB-10046 / SS5)</name>
    <name type="common">White-rot fungus</name>
    <name type="synonym">Auricularia delicata (strain TFB10046)</name>
    <dbReference type="NCBI Taxonomy" id="717982"/>
    <lineage>
        <taxon>Eukaryota</taxon>
        <taxon>Fungi</taxon>
        <taxon>Dikarya</taxon>
        <taxon>Basidiomycota</taxon>
        <taxon>Agaricomycotina</taxon>
        <taxon>Agaricomycetes</taxon>
        <taxon>Auriculariales</taxon>
        <taxon>Auriculariaceae</taxon>
        <taxon>Auricularia</taxon>
    </lineage>
</organism>
<reference evidence="3" key="1">
    <citation type="journal article" date="2012" name="Science">
        <title>The Paleozoic origin of enzymatic lignin decomposition reconstructed from 31 fungal genomes.</title>
        <authorList>
            <person name="Floudas D."/>
            <person name="Binder M."/>
            <person name="Riley R."/>
            <person name="Barry K."/>
            <person name="Blanchette R.A."/>
            <person name="Henrissat B."/>
            <person name="Martinez A.T."/>
            <person name="Otillar R."/>
            <person name="Spatafora J.W."/>
            <person name="Yadav J.S."/>
            <person name="Aerts A."/>
            <person name="Benoit I."/>
            <person name="Boyd A."/>
            <person name="Carlson A."/>
            <person name="Copeland A."/>
            <person name="Coutinho P.M."/>
            <person name="de Vries R.P."/>
            <person name="Ferreira P."/>
            <person name="Findley K."/>
            <person name="Foster B."/>
            <person name="Gaskell J."/>
            <person name="Glotzer D."/>
            <person name="Gorecki P."/>
            <person name="Heitman J."/>
            <person name="Hesse C."/>
            <person name="Hori C."/>
            <person name="Igarashi K."/>
            <person name="Jurgens J.A."/>
            <person name="Kallen N."/>
            <person name="Kersten P."/>
            <person name="Kohler A."/>
            <person name="Kuees U."/>
            <person name="Kumar T.K.A."/>
            <person name="Kuo A."/>
            <person name="LaButti K."/>
            <person name="Larrondo L.F."/>
            <person name="Lindquist E."/>
            <person name="Ling A."/>
            <person name="Lombard V."/>
            <person name="Lucas S."/>
            <person name="Lundell T."/>
            <person name="Martin R."/>
            <person name="McLaughlin D.J."/>
            <person name="Morgenstern I."/>
            <person name="Morin E."/>
            <person name="Murat C."/>
            <person name="Nagy L.G."/>
            <person name="Nolan M."/>
            <person name="Ohm R.A."/>
            <person name="Patyshakuliyeva A."/>
            <person name="Rokas A."/>
            <person name="Ruiz-Duenas F.J."/>
            <person name="Sabat G."/>
            <person name="Salamov A."/>
            <person name="Samejima M."/>
            <person name="Schmutz J."/>
            <person name="Slot J.C."/>
            <person name="St John F."/>
            <person name="Stenlid J."/>
            <person name="Sun H."/>
            <person name="Sun S."/>
            <person name="Syed K."/>
            <person name="Tsang A."/>
            <person name="Wiebenga A."/>
            <person name="Young D."/>
            <person name="Pisabarro A."/>
            <person name="Eastwood D.C."/>
            <person name="Martin F."/>
            <person name="Cullen D."/>
            <person name="Grigoriev I.V."/>
            <person name="Hibbett D.S."/>
        </authorList>
    </citation>
    <scope>NUCLEOTIDE SEQUENCE [LARGE SCALE GENOMIC DNA]</scope>
    <source>
        <strain evidence="3">TFB10046</strain>
    </source>
</reference>
<dbReference type="InParanoid" id="J0D0M0"/>
<evidence type="ECO:0000313" key="3">
    <source>
        <dbReference type="Proteomes" id="UP000006514"/>
    </source>
</evidence>
<dbReference type="InterPro" id="IPR001810">
    <property type="entry name" value="F-box_dom"/>
</dbReference>
<evidence type="ECO:0000259" key="1">
    <source>
        <dbReference type="Pfam" id="PF12937"/>
    </source>
</evidence>
<dbReference type="EMBL" id="JH687833">
    <property type="protein sequence ID" value="EJD37918.1"/>
    <property type="molecule type" value="Genomic_DNA"/>
</dbReference>
<proteinExistence type="predicted"/>
<dbReference type="AlphaFoldDB" id="J0D0M0"/>
<feature type="domain" description="F-box" evidence="1">
    <location>
        <begin position="11"/>
        <end position="51"/>
    </location>
</feature>
<name>J0D0M0_AURST</name>
<dbReference type="CDD" id="cd09917">
    <property type="entry name" value="F-box_SF"/>
    <property type="match status" value="1"/>
</dbReference>
<gene>
    <name evidence="2" type="ORF">AURDEDRAFT_187911</name>
</gene>
<dbReference type="Proteomes" id="UP000006514">
    <property type="component" value="Unassembled WGS sequence"/>
</dbReference>
<evidence type="ECO:0000313" key="2">
    <source>
        <dbReference type="EMBL" id="EJD37918.1"/>
    </source>
</evidence>
<protein>
    <recommendedName>
        <fullName evidence="1">F-box domain-containing protein</fullName>
    </recommendedName>
</protein>
<dbReference type="KEGG" id="adl:AURDEDRAFT_187911"/>
<sequence>MGDVTRGLASELLTACLEYLDLSDVIAASHVSRFWRECALAFPTLWTRVTIDKAFSTCAHILHMAISRAGQLPVDLEYGRVPVEFEYPKPSRNVSGTAADAVARYMYRFRTFKWTHEVSALDLSRPAPLMREFVCGAGICAIPSDFLGGAVGRLRTLHIGNAVFPDSCPALETVVDLRVWWPDGLRCEPRFDHLFELFPRLELLNLRLTWVDRDGMPAGPAPRTLKSVKLTTYKNCDFGELYERWGLESTPDVHLTNQVEQAWTMAPVLAGALELSVIYAHVDYLSQSRIIARLPCARRRSVVCDDLMQVVDIDEVLSGVLADDAARLAHLQTLVIPIGVLTLLVPRWPCLARLTVHIFETIAWRFEDATEPAERFQWNRMDCLRAVHALTHLALCVHQDYEREIPPTLQDALELRQYLITLSACTPAEVLVYGFPDEVVKELLPREADNPRVLFILGHLDSG</sequence>
<dbReference type="SUPFAM" id="SSF81383">
    <property type="entry name" value="F-box domain"/>
    <property type="match status" value="1"/>
</dbReference>
<dbReference type="InterPro" id="IPR036047">
    <property type="entry name" value="F-box-like_dom_sf"/>
</dbReference>
<accession>J0D0M0</accession>
<keyword evidence="3" id="KW-1185">Reference proteome</keyword>
<dbReference type="OrthoDB" id="3046363at2759"/>
<dbReference type="Pfam" id="PF12937">
    <property type="entry name" value="F-box-like"/>
    <property type="match status" value="1"/>
</dbReference>
<dbReference type="Gene3D" id="1.20.1280.50">
    <property type="match status" value="1"/>
</dbReference>